<evidence type="ECO:0000313" key="1">
    <source>
        <dbReference type="EMBL" id="SDP58127.1"/>
    </source>
</evidence>
<proteinExistence type="predicted"/>
<dbReference type="EMBL" id="LT629711">
    <property type="protein sequence ID" value="SDP58127.1"/>
    <property type="molecule type" value="Genomic_DNA"/>
</dbReference>
<dbReference type="Proteomes" id="UP000199077">
    <property type="component" value="Chromosome I"/>
</dbReference>
<dbReference type="STRING" id="443156.SAMN04489867_3003"/>
<reference evidence="2" key="1">
    <citation type="submission" date="2016-10" db="EMBL/GenBank/DDBJ databases">
        <authorList>
            <person name="Varghese N."/>
            <person name="Submissions S."/>
        </authorList>
    </citation>
    <scope>NUCLEOTIDE SEQUENCE [LARGE SCALE GENOMIC DNA]</scope>
    <source>
        <strain evidence="2">DSM 22329</strain>
    </source>
</reference>
<keyword evidence="2" id="KW-1185">Reference proteome</keyword>
<organism evidence="1 2">
    <name type="scientific">Pedococcus dokdonensis</name>
    <dbReference type="NCBI Taxonomy" id="443156"/>
    <lineage>
        <taxon>Bacteria</taxon>
        <taxon>Bacillati</taxon>
        <taxon>Actinomycetota</taxon>
        <taxon>Actinomycetes</taxon>
        <taxon>Micrococcales</taxon>
        <taxon>Intrasporangiaceae</taxon>
        <taxon>Pedococcus</taxon>
    </lineage>
</organism>
<dbReference type="AlphaFoldDB" id="A0A1H0TVP4"/>
<sequence>MGPSSAQSTTVGVGGPPLVRPAVVAQVADTIPESFGDDCVRVAVDGVDGAGKTVFADELAAELAARGRAVVRVSADDWHQVRDLRYARGRTSPEGFWLDSYDYPRLRAEVLDPLGRGGSRDYRPRGHDLSSDEVLTGPLAHAPAGAVVLLDGLFLQRAELEGCFELAIWLDVPFEETAARMAVRDGSPPDPGHPSMRRYVEAQRTYFAERTPWERADVVVDNTDFAAPFVVTARFD</sequence>
<dbReference type="RefSeq" id="WP_197674715.1">
    <property type="nucleotide sequence ID" value="NZ_LT629711.1"/>
</dbReference>
<name>A0A1H0TVP4_9MICO</name>
<dbReference type="SUPFAM" id="SSF52540">
    <property type="entry name" value="P-loop containing nucleoside triphosphate hydrolases"/>
    <property type="match status" value="1"/>
</dbReference>
<protein>
    <submittedName>
        <fullName evidence="1">Uridine kinase</fullName>
    </submittedName>
</protein>
<keyword evidence="1" id="KW-0418">Kinase</keyword>
<dbReference type="Gene3D" id="3.40.50.300">
    <property type="entry name" value="P-loop containing nucleotide triphosphate hydrolases"/>
    <property type="match status" value="1"/>
</dbReference>
<evidence type="ECO:0000313" key="2">
    <source>
        <dbReference type="Proteomes" id="UP000199077"/>
    </source>
</evidence>
<dbReference type="InterPro" id="IPR027417">
    <property type="entry name" value="P-loop_NTPase"/>
</dbReference>
<accession>A0A1H0TVP4</accession>
<gene>
    <name evidence="1" type="ORF">SAMN04489867_3003</name>
</gene>
<keyword evidence="1" id="KW-0808">Transferase</keyword>
<dbReference type="GO" id="GO:0016301">
    <property type="term" value="F:kinase activity"/>
    <property type="evidence" value="ECO:0007669"/>
    <property type="project" value="UniProtKB-KW"/>
</dbReference>